<feature type="compositionally biased region" description="Basic and acidic residues" evidence="1">
    <location>
        <begin position="178"/>
        <end position="197"/>
    </location>
</feature>
<comment type="caution">
    <text evidence="2">The sequence shown here is derived from an EMBL/GenBank/DDBJ whole genome shotgun (WGS) entry which is preliminary data.</text>
</comment>
<dbReference type="Proteomes" id="UP000242519">
    <property type="component" value="Unassembled WGS sequence"/>
</dbReference>
<gene>
    <name evidence="2" type="ORF">B2J93_1743</name>
</gene>
<dbReference type="OrthoDB" id="5426872at2759"/>
<reference evidence="2 3" key="1">
    <citation type="submission" date="2017-04" db="EMBL/GenBank/DDBJ databases">
        <title>Draft genome sequence of Marssonina coronaria NL1: causal agent of apple blotch.</title>
        <authorList>
            <person name="Cheng Q."/>
        </authorList>
    </citation>
    <scope>NUCLEOTIDE SEQUENCE [LARGE SCALE GENOMIC DNA]</scope>
    <source>
        <strain evidence="2 3">NL1</strain>
    </source>
</reference>
<feature type="compositionally biased region" description="Basic and acidic residues" evidence="1">
    <location>
        <begin position="130"/>
        <end position="145"/>
    </location>
</feature>
<organism evidence="2 3">
    <name type="scientific">Diplocarpon coronariae</name>
    <dbReference type="NCBI Taxonomy" id="2795749"/>
    <lineage>
        <taxon>Eukaryota</taxon>
        <taxon>Fungi</taxon>
        <taxon>Dikarya</taxon>
        <taxon>Ascomycota</taxon>
        <taxon>Pezizomycotina</taxon>
        <taxon>Leotiomycetes</taxon>
        <taxon>Helotiales</taxon>
        <taxon>Drepanopezizaceae</taxon>
        <taxon>Diplocarpon</taxon>
    </lineage>
</organism>
<accession>A0A218ZD57</accession>
<dbReference type="InParanoid" id="A0A218ZD57"/>
<evidence type="ECO:0000313" key="3">
    <source>
        <dbReference type="Proteomes" id="UP000242519"/>
    </source>
</evidence>
<feature type="compositionally biased region" description="Basic and acidic residues" evidence="1">
    <location>
        <begin position="112"/>
        <end position="124"/>
    </location>
</feature>
<evidence type="ECO:0000313" key="2">
    <source>
        <dbReference type="EMBL" id="OWP05694.1"/>
    </source>
</evidence>
<feature type="region of interest" description="Disordered" evidence="1">
    <location>
        <begin position="84"/>
        <end position="206"/>
    </location>
</feature>
<name>A0A218ZD57_9HELO</name>
<feature type="compositionally biased region" description="Acidic residues" evidence="1">
    <location>
        <begin position="102"/>
        <end position="111"/>
    </location>
</feature>
<keyword evidence="3" id="KW-1185">Reference proteome</keyword>
<protein>
    <submittedName>
        <fullName evidence="2">Uncharacterized protein</fullName>
    </submittedName>
</protein>
<dbReference type="AlphaFoldDB" id="A0A218ZD57"/>
<sequence>MSAFPPQRSITSIPVTQDIALKYLSAYLKATQGSPHLLPNARLEPSGPTAGFSNSSITIHNLRRVEAGLRGEWLSPTLSLEENKMPITDGMDDGTNKRQENLEGDGWMDLDEYQREQSIEGGELRDDDIQDRKMDSDLDVDHHEDDKEENTIIAASDNKSRATTKQKAAAAVDFSKTPIDKDATRAEKKARLKEERKLKHKIQTAS</sequence>
<proteinExistence type="predicted"/>
<dbReference type="EMBL" id="MZNU01000061">
    <property type="protein sequence ID" value="OWP05694.1"/>
    <property type="molecule type" value="Genomic_DNA"/>
</dbReference>
<evidence type="ECO:0000256" key="1">
    <source>
        <dbReference type="SAM" id="MobiDB-lite"/>
    </source>
</evidence>